<keyword evidence="3" id="KW-0448">Lipopolysaccharide biosynthesis</keyword>
<name>A0A0H4JAC9_9PROT</name>
<dbReference type="CDD" id="cd02517">
    <property type="entry name" value="CMP-KDO-Synthetase"/>
    <property type="match status" value="1"/>
</dbReference>
<dbReference type="SUPFAM" id="SSF53448">
    <property type="entry name" value="Nucleotide-diphospho-sugar transferases"/>
    <property type="match status" value="1"/>
</dbReference>
<dbReference type="PANTHER" id="PTHR42866">
    <property type="entry name" value="3-DEOXY-MANNO-OCTULOSONATE CYTIDYLYLTRANSFERASE"/>
    <property type="match status" value="1"/>
</dbReference>
<keyword evidence="1" id="KW-0808">Transferase</keyword>
<accession>A0A0H4JAC9</accession>
<keyword evidence="2" id="KW-0548">Nucleotidyltransferase</keyword>
<dbReference type="NCBIfam" id="NF003952">
    <property type="entry name" value="PRK05450.1-5"/>
    <property type="match status" value="1"/>
</dbReference>
<evidence type="ECO:0000313" key="5">
    <source>
        <dbReference type="Proteomes" id="UP000066549"/>
    </source>
</evidence>
<dbReference type="InterPro" id="IPR004528">
    <property type="entry name" value="KdsB"/>
</dbReference>
<proteinExistence type="predicted"/>
<dbReference type="PATRIC" id="fig|1623450.3.peg.293"/>
<dbReference type="InterPro" id="IPR003329">
    <property type="entry name" value="Cytidylyl_trans"/>
</dbReference>
<dbReference type="GO" id="GO:0008690">
    <property type="term" value="F:3-deoxy-manno-octulosonate cytidylyltransferase activity"/>
    <property type="evidence" value="ECO:0007669"/>
    <property type="project" value="InterPro"/>
</dbReference>
<dbReference type="EMBL" id="CP011002">
    <property type="protein sequence ID" value="AKO65457.1"/>
    <property type="molecule type" value="Genomic_DNA"/>
</dbReference>
<dbReference type="GO" id="GO:0009103">
    <property type="term" value="P:lipopolysaccharide biosynthetic process"/>
    <property type="evidence" value="ECO:0007669"/>
    <property type="project" value="UniProtKB-KW"/>
</dbReference>
<dbReference type="Gene3D" id="3.90.550.10">
    <property type="entry name" value="Spore Coat Polysaccharide Biosynthesis Protein SpsA, Chain A"/>
    <property type="match status" value="1"/>
</dbReference>
<sequence>MSFTVVIPARLNSTRLENKLLLEIKNKPLFIHTAEQVSKSKATNTYIATDNQSIKDIAENFGFMSIMTAESHQSGTDRINEAAQILSLEDDHVLVNVQGDEPLVDFELINELAENISNHNQFVSAYQKFKSFEDYKNKNNVKVALNMNNEAITFSRSMIGNLNDKNFIDDLIYHHLGIYAYTVKQINDFCQIDSPKIEKVEKLEQMRAIFNDIPIKMIRYHGEEMIGVDTIEDFNKVKTLLG</sequence>
<dbReference type="NCBIfam" id="TIGR00466">
    <property type="entry name" value="kdsB"/>
    <property type="match status" value="1"/>
</dbReference>
<protein>
    <recommendedName>
        <fullName evidence="6">3-deoxy-manno-octulosonate cytidylyltransferase</fullName>
    </recommendedName>
</protein>
<evidence type="ECO:0000256" key="2">
    <source>
        <dbReference type="ARBA" id="ARBA00022695"/>
    </source>
</evidence>
<dbReference type="PANTHER" id="PTHR42866:SF2">
    <property type="entry name" value="3-DEOXY-MANNO-OCTULOSONATE CYTIDYLYLTRANSFERASE, MITOCHONDRIAL"/>
    <property type="match status" value="1"/>
</dbReference>
<keyword evidence="5" id="KW-1185">Reference proteome</keyword>
<dbReference type="Proteomes" id="UP000066549">
    <property type="component" value="Chromosome"/>
</dbReference>
<dbReference type="GO" id="GO:0005829">
    <property type="term" value="C:cytosol"/>
    <property type="evidence" value="ECO:0007669"/>
    <property type="project" value="TreeGrafter"/>
</dbReference>
<evidence type="ECO:0000256" key="3">
    <source>
        <dbReference type="ARBA" id="ARBA00022985"/>
    </source>
</evidence>
<dbReference type="AlphaFoldDB" id="A0A0H4JAC9"/>
<gene>
    <name evidence="4" type="ORF">VI33_01475</name>
</gene>
<evidence type="ECO:0008006" key="6">
    <source>
        <dbReference type="Google" id="ProtNLM"/>
    </source>
</evidence>
<evidence type="ECO:0000256" key="1">
    <source>
        <dbReference type="ARBA" id="ARBA00022679"/>
    </source>
</evidence>
<dbReference type="Pfam" id="PF02348">
    <property type="entry name" value="CTP_transf_3"/>
    <property type="match status" value="1"/>
</dbReference>
<reference evidence="4 5" key="1">
    <citation type="submission" date="2015-03" db="EMBL/GenBank/DDBJ databases">
        <title>Comparative analysis of the OM43 clade including a novel species from Red Sea uncovers genomic and metabolic diversity among marine methylotrophs.</title>
        <authorList>
            <person name="Jimenez-Infante F."/>
            <person name="Ngugi D.K."/>
            <person name="Vinu M."/>
            <person name="Alam I."/>
            <person name="Kamau A."/>
            <person name="Blom J."/>
            <person name="Bajic V.B."/>
            <person name="Stingl U."/>
        </authorList>
    </citation>
    <scope>NUCLEOTIDE SEQUENCE [LARGE SCALE GENOMIC DNA]</scope>
    <source>
        <strain evidence="4 5">MBRSH7</strain>
    </source>
</reference>
<dbReference type="InterPro" id="IPR029044">
    <property type="entry name" value="Nucleotide-diphossugar_trans"/>
</dbReference>
<evidence type="ECO:0000313" key="4">
    <source>
        <dbReference type="EMBL" id="AKO65457.1"/>
    </source>
</evidence>
<organism evidence="4 5">
    <name type="scientific">Methylophilales bacterium MBRS-H7</name>
    <dbReference type="NCBI Taxonomy" id="1623450"/>
    <lineage>
        <taxon>Bacteria</taxon>
        <taxon>Pseudomonadati</taxon>
        <taxon>Pseudomonadota</taxon>
        <taxon>Betaproteobacteria</taxon>
        <taxon>Nitrosomonadales</taxon>
        <taxon>OM43 clade</taxon>
    </lineage>
</organism>
<dbReference type="OrthoDB" id="9815559at2"/>